<organism evidence="2">
    <name type="scientific">Oppiella nova</name>
    <dbReference type="NCBI Taxonomy" id="334625"/>
    <lineage>
        <taxon>Eukaryota</taxon>
        <taxon>Metazoa</taxon>
        <taxon>Ecdysozoa</taxon>
        <taxon>Arthropoda</taxon>
        <taxon>Chelicerata</taxon>
        <taxon>Arachnida</taxon>
        <taxon>Acari</taxon>
        <taxon>Acariformes</taxon>
        <taxon>Sarcoptiformes</taxon>
        <taxon>Oribatida</taxon>
        <taxon>Brachypylina</taxon>
        <taxon>Oppioidea</taxon>
        <taxon>Oppiidae</taxon>
        <taxon>Oppiella</taxon>
    </lineage>
</organism>
<keyword evidence="3" id="KW-1185">Reference proteome</keyword>
<dbReference type="AlphaFoldDB" id="A0A7R9MTC9"/>
<proteinExistence type="predicted"/>
<evidence type="ECO:0000313" key="2">
    <source>
        <dbReference type="EMBL" id="CAD7665824.1"/>
    </source>
</evidence>
<dbReference type="EMBL" id="CAJPVJ010049571">
    <property type="protein sequence ID" value="CAG2182960.1"/>
    <property type="molecule type" value="Genomic_DNA"/>
</dbReference>
<name>A0A7R9MTC9_9ACAR</name>
<evidence type="ECO:0000313" key="3">
    <source>
        <dbReference type="Proteomes" id="UP000728032"/>
    </source>
</evidence>
<sequence length="68" mass="6783">MDQKPGQPMEPPPPYSAQPGMPGHAMPPPAGFMPGGQPAATIYPAQPGLYTPCAAGGDPPPTAATNCV</sequence>
<protein>
    <submittedName>
        <fullName evidence="2">Uncharacterized protein</fullName>
    </submittedName>
</protein>
<gene>
    <name evidence="2" type="ORF">ONB1V03_LOCUS22381</name>
</gene>
<evidence type="ECO:0000256" key="1">
    <source>
        <dbReference type="SAM" id="MobiDB-lite"/>
    </source>
</evidence>
<feature type="region of interest" description="Disordered" evidence="1">
    <location>
        <begin position="1"/>
        <end position="39"/>
    </location>
</feature>
<dbReference type="EMBL" id="OC964396">
    <property type="protein sequence ID" value="CAD7665824.1"/>
    <property type="molecule type" value="Genomic_DNA"/>
</dbReference>
<feature type="non-terminal residue" evidence="2">
    <location>
        <position position="68"/>
    </location>
</feature>
<accession>A0A7R9MTC9</accession>
<dbReference type="Proteomes" id="UP000728032">
    <property type="component" value="Unassembled WGS sequence"/>
</dbReference>
<reference evidence="2" key="1">
    <citation type="submission" date="2020-11" db="EMBL/GenBank/DDBJ databases">
        <authorList>
            <person name="Tran Van P."/>
        </authorList>
    </citation>
    <scope>NUCLEOTIDE SEQUENCE</scope>
</reference>